<dbReference type="GO" id="GO:0005576">
    <property type="term" value="C:extracellular region"/>
    <property type="evidence" value="ECO:0007669"/>
    <property type="project" value="UniProtKB-SubCell"/>
</dbReference>
<dbReference type="InParanoid" id="H2ZLH8"/>
<dbReference type="Proteomes" id="UP000007875">
    <property type="component" value="Unassembled WGS sequence"/>
</dbReference>
<dbReference type="GO" id="GO:0006955">
    <property type="term" value="P:immune response"/>
    <property type="evidence" value="ECO:0007669"/>
    <property type="project" value="InterPro"/>
</dbReference>
<accession>H2ZLH8</accession>
<comment type="similarity">
    <text evidence="3">Belongs to the complement C6/C7/C8/C9 family.</text>
</comment>
<dbReference type="PROSITE" id="PS00022">
    <property type="entry name" value="EGF_1"/>
    <property type="match status" value="1"/>
</dbReference>
<evidence type="ECO:0000256" key="3">
    <source>
        <dbReference type="ARBA" id="ARBA00009214"/>
    </source>
</evidence>
<dbReference type="InterPro" id="IPR001862">
    <property type="entry name" value="MAC_perforin"/>
</dbReference>
<keyword evidence="5" id="KW-0204">Cytolysis</keyword>
<dbReference type="GO" id="GO:0005579">
    <property type="term" value="C:membrane attack complex"/>
    <property type="evidence" value="ECO:0007669"/>
    <property type="project" value="InterPro"/>
</dbReference>
<evidence type="ECO:0000313" key="9">
    <source>
        <dbReference type="Ensembl" id="ENSCSAVP00000018444.1"/>
    </source>
</evidence>
<dbReference type="PANTHER" id="PTHR45742">
    <property type="entry name" value="COMPLEMENT COMPONENT C6"/>
    <property type="match status" value="1"/>
</dbReference>
<dbReference type="InterPro" id="IPR020863">
    <property type="entry name" value="MACPF_CS"/>
</dbReference>
<reference evidence="9" key="3">
    <citation type="submission" date="2025-09" db="UniProtKB">
        <authorList>
            <consortium name="Ensembl"/>
        </authorList>
    </citation>
    <scope>IDENTIFICATION</scope>
</reference>
<evidence type="ECO:0000256" key="1">
    <source>
        <dbReference type="ARBA" id="ARBA00004370"/>
    </source>
</evidence>
<dbReference type="OMA" id="TELVCHN"/>
<keyword evidence="6" id="KW-0472">Membrane</keyword>
<keyword evidence="10" id="KW-1185">Reference proteome</keyword>
<proteinExistence type="inferred from homology"/>
<dbReference type="PRINTS" id="PR00764">
    <property type="entry name" value="COMPLEMENTC9"/>
</dbReference>
<dbReference type="GeneTree" id="ENSGT00940000156814"/>
<feature type="domain" description="MACPF" evidence="8">
    <location>
        <begin position="1"/>
        <end position="242"/>
    </location>
</feature>
<dbReference type="InterPro" id="IPR000742">
    <property type="entry name" value="EGF"/>
</dbReference>
<evidence type="ECO:0000256" key="7">
    <source>
        <dbReference type="ARBA" id="ARBA00023157"/>
    </source>
</evidence>
<reference evidence="9" key="2">
    <citation type="submission" date="2025-08" db="UniProtKB">
        <authorList>
            <consortium name="Ensembl"/>
        </authorList>
    </citation>
    <scope>IDENTIFICATION</scope>
</reference>
<dbReference type="Ensembl" id="ENSCSAVT00000018644.1">
    <property type="protein sequence ID" value="ENSCSAVP00000018444.1"/>
    <property type="gene ID" value="ENSCSAVG00000010830.1"/>
</dbReference>
<keyword evidence="7" id="KW-1015">Disulfide bond</keyword>
<evidence type="ECO:0000256" key="5">
    <source>
        <dbReference type="ARBA" id="ARBA00022852"/>
    </source>
</evidence>
<dbReference type="eggNOG" id="ENOG502QPIM">
    <property type="taxonomic scope" value="Eukaryota"/>
</dbReference>
<dbReference type="Pfam" id="PF01823">
    <property type="entry name" value="MACPF"/>
    <property type="match status" value="1"/>
</dbReference>
<name>H2ZLH8_CIOSA</name>
<dbReference type="HOGENOM" id="CLU_032453_0_0_1"/>
<dbReference type="SMART" id="SM00457">
    <property type="entry name" value="MACPF"/>
    <property type="match status" value="1"/>
</dbReference>
<organism evidence="9 10">
    <name type="scientific">Ciona savignyi</name>
    <name type="common">Pacific transparent sea squirt</name>
    <dbReference type="NCBI Taxonomy" id="51511"/>
    <lineage>
        <taxon>Eukaryota</taxon>
        <taxon>Metazoa</taxon>
        <taxon>Chordata</taxon>
        <taxon>Tunicata</taxon>
        <taxon>Ascidiacea</taxon>
        <taxon>Phlebobranchia</taxon>
        <taxon>Cionidae</taxon>
        <taxon>Ciona</taxon>
    </lineage>
</organism>
<dbReference type="STRING" id="51511.ENSCSAVP00000018444"/>
<evidence type="ECO:0000256" key="2">
    <source>
        <dbReference type="ARBA" id="ARBA00004613"/>
    </source>
</evidence>
<evidence type="ECO:0000259" key="8">
    <source>
        <dbReference type="PROSITE" id="PS51412"/>
    </source>
</evidence>
<evidence type="ECO:0000256" key="6">
    <source>
        <dbReference type="ARBA" id="ARBA00023136"/>
    </source>
</evidence>
<comment type="subcellular location">
    <subcellularLocation>
        <location evidence="1">Membrane</location>
    </subcellularLocation>
    <subcellularLocation>
        <location evidence="2">Secreted</location>
    </subcellularLocation>
</comment>
<reference evidence="10" key="1">
    <citation type="submission" date="2003-08" db="EMBL/GenBank/DDBJ databases">
        <authorList>
            <person name="Birren B."/>
            <person name="Nusbaum C."/>
            <person name="Abebe A."/>
            <person name="Abouelleil A."/>
            <person name="Adekoya E."/>
            <person name="Ait-zahra M."/>
            <person name="Allen N."/>
            <person name="Allen T."/>
            <person name="An P."/>
            <person name="Anderson M."/>
            <person name="Anderson S."/>
            <person name="Arachchi H."/>
            <person name="Armbruster J."/>
            <person name="Bachantsang P."/>
            <person name="Baldwin J."/>
            <person name="Barry A."/>
            <person name="Bayul T."/>
            <person name="Blitshsteyn B."/>
            <person name="Bloom T."/>
            <person name="Blye J."/>
            <person name="Boguslavskiy L."/>
            <person name="Borowsky M."/>
            <person name="Boukhgalter B."/>
            <person name="Brunache A."/>
            <person name="Butler J."/>
            <person name="Calixte N."/>
            <person name="Calvo S."/>
            <person name="Camarata J."/>
            <person name="Campo K."/>
            <person name="Chang J."/>
            <person name="Cheshatsang Y."/>
            <person name="Citroen M."/>
            <person name="Collymore A."/>
            <person name="Considine T."/>
            <person name="Cook A."/>
            <person name="Cooke P."/>
            <person name="Corum B."/>
            <person name="Cuomo C."/>
            <person name="David R."/>
            <person name="Dawoe T."/>
            <person name="Degray S."/>
            <person name="Dodge S."/>
            <person name="Dooley K."/>
            <person name="Dorje P."/>
            <person name="Dorjee K."/>
            <person name="Dorris L."/>
            <person name="Duffey N."/>
            <person name="Dupes A."/>
            <person name="Elkins T."/>
            <person name="Engels R."/>
            <person name="Erickson J."/>
            <person name="Farina A."/>
            <person name="Faro S."/>
            <person name="Ferreira P."/>
            <person name="Fischer H."/>
            <person name="Fitzgerald M."/>
            <person name="Foley K."/>
            <person name="Gage D."/>
            <person name="Galagan J."/>
            <person name="Gearin G."/>
            <person name="Gnerre S."/>
            <person name="Gnirke A."/>
            <person name="Goyette A."/>
            <person name="Graham J."/>
            <person name="Grandbois E."/>
            <person name="Gyaltsen K."/>
            <person name="Hafez N."/>
            <person name="Hagopian D."/>
            <person name="Hagos B."/>
            <person name="Hall J."/>
            <person name="Hatcher B."/>
            <person name="Heller A."/>
            <person name="Higgins H."/>
            <person name="Honan T."/>
            <person name="Horn A."/>
            <person name="Houde N."/>
            <person name="Hughes L."/>
            <person name="Hulme W."/>
            <person name="Husby E."/>
            <person name="Iliev I."/>
            <person name="Jaffe D."/>
            <person name="Jones C."/>
            <person name="Kamal M."/>
            <person name="Kamat A."/>
            <person name="Kamvysselis M."/>
            <person name="Karlsson E."/>
            <person name="Kells C."/>
            <person name="Kieu A."/>
            <person name="Kisner P."/>
            <person name="Kodira C."/>
            <person name="Kulbokas E."/>
            <person name="Labutti K."/>
            <person name="Lama D."/>
            <person name="Landers T."/>
            <person name="Leger J."/>
            <person name="Levine S."/>
            <person name="Lewis D."/>
            <person name="Lewis T."/>
            <person name="Lindblad-toh K."/>
            <person name="Liu X."/>
            <person name="Lokyitsang T."/>
            <person name="Lokyitsang Y."/>
            <person name="Lucien O."/>
            <person name="Lui A."/>
            <person name="Ma L.J."/>
            <person name="Mabbitt R."/>
            <person name="Macdonald J."/>
            <person name="Maclean C."/>
            <person name="Major J."/>
            <person name="Manning J."/>
            <person name="Marabella R."/>
            <person name="Maru K."/>
            <person name="Matthews C."/>
            <person name="Mauceli E."/>
            <person name="Mccarthy M."/>
            <person name="Mcdonough S."/>
            <person name="Mcghee T."/>
            <person name="Meldrim J."/>
            <person name="Meneus L."/>
            <person name="Mesirov J."/>
            <person name="Mihalev A."/>
            <person name="Mihova T."/>
            <person name="Mikkelsen T."/>
            <person name="Mlenga V."/>
            <person name="Moru K."/>
            <person name="Mozes J."/>
            <person name="Mulrain L."/>
            <person name="Munson G."/>
            <person name="Naylor J."/>
            <person name="Newes C."/>
            <person name="Nguyen C."/>
            <person name="Nguyen N."/>
            <person name="Nguyen T."/>
            <person name="Nicol R."/>
            <person name="Nielsen C."/>
            <person name="Nizzari M."/>
            <person name="Norbu C."/>
            <person name="Norbu N."/>
            <person name="O'donnell P."/>
            <person name="Okoawo O."/>
            <person name="O'leary S."/>
            <person name="Omotosho B."/>
            <person name="O'neill K."/>
            <person name="Osman S."/>
            <person name="Parker S."/>
            <person name="Perrin D."/>
            <person name="Phunkhang P."/>
            <person name="Piqani B."/>
            <person name="Purcell S."/>
            <person name="Rachupka T."/>
            <person name="Ramasamy U."/>
            <person name="Rameau R."/>
            <person name="Ray V."/>
            <person name="Raymond C."/>
            <person name="Retta R."/>
            <person name="Richardson S."/>
            <person name="Rise C."/>
            <person name="Rodriguez J."/>
            <person name="Rogers J."/>
            <person name="Rogov P."/>
            <person name="Rutman M."/>
            <person name="Schupbach R."/>
            <person name="Seaman C."/>
            <person name="Settipalli S."/>
            <person name="Sharpe T."/>
            <person name="Sheridan J."/>
            <person name="Sherpa N."/>
            <person name="Shi J."/>
            <person name="Smirnov S."/>
            <person name="Smith C."/>
            <person name="Sougnez C."/>
            <person name="Spencer B."/>
            <person name="Stalker J."/>
            <person name="Stange-thomann N."/>
            <person name="Stavropoulos S."/>
            <person name="Stetson K."/>
            <person name="Stone C."/>
            <person name="Stone S."/>
            <person name="Stubbs M."/>
            <person name="Talamas J."/>
            <person name="Tchuinga P."/>
            <person name="Tenzing P."/>
            <person name="Tesfaye S."/>
            <person name="Theodore J."/>
            <person name="Thoulutsang Y."/>
            <person name="Topham K."/>
            <person name="Towey S."/>
            <person name="Tsamla T."/>
            <person name="Tsomo N."/>
            <person name="Vallee D."/>
            <person name="Vassiliev H."/>
            <person name="Venkataraman V."/>
            <person name="Vinson J."/>
            <person name="Vo A."/>
            <person name="Wade C."/>
            <person name="Wang S."/>
            <person name="Wangchuk T."/>
            <person name="Wangdi T."/>
            <person name="Whittaker C."/>
            <person name="Wilkinson J."/>
            <person name="Wu Y."/>
            <person name="Wyman D."/>
            <person name="Yadav S."/>
            <person name="Yang S."/>
            <person name="Yang X."/>
            <person name="Yeager S."/>
            <person name="Yee E."/>
            <person name="Young G."/>
            <person name="Zainoun J."/>
            <person name="Zembeck L."/>
            <person name="Zimmer A."/>
            <person name="Zody M."/>
            <person name="Lander E."/>
        </authorList>
    </citation>
    <scope>NUCLEOTIDE SEQUENCE [LARGE SCALE GENOMIC DNA]</scope>
</reference>
<keyword evidence="4" id="KW-0964">Secreted</keyword>
<protein>
    <recommendedName>
        <fullName evidence="8">MACPF domain-containing protein</fullName>
    </recommendedName>
</protein>
<dbReference type="AlphaFoldDB" id="H2ZLH8"/>
<dbReference type="PROSITE" id="PS51412">
    <property type="entry name" value="MACPF_2"/>
    <property type="match status" value="1"/>
</dbReference>
<dbReference type="PANTHER" id="PTHR45742:SF8">
    <property type="entry name" value="FLOCCULATION PROTEIN FLO11"/>
    <property type="match status" value="1"/>
</dbReference>
<dbReference type="InterPro" id="IPR020864">
    <property type="entry name" value="MACPF"/>
</dbReference>
<dbReference type="PROSITE" id="PS00279">
    <property type="entry name" value="MACPF_1"/>
    <property type="match status" value="1"/>
</dbReference>
<evidence type="ECO:0000256" key="4">
    <source>
        <dbReference type="ARBA" id="ARBA00022525"/>
    </source>
</evidence>
<dbReference type="GO" id="GO:0031640">
    <property type="term" value="P:killing of cells of another organism"/>
    <property type="evidence" value="ECO:0007669"/>
    <property type="project" value="UniProtKB-KW"/>
</dbReference>
<evidence type="ECO:0000313" key="10">
    <source>
        <dbReference type="Proteomes" id="UP000007875"/>
    </source>
</evidence>
<dbReference type="PROSITE" id="PS01186">
    <property type="entry name" value="EGF_2"/>
    <property type="match status" value="1"/>
</dbReference>
<sequence length="279" mass="31205">ICWNFCTVSEIHEAVPYAAAGNNSQYEKLIHGSYDTEYKYFSVRAVKLFGKFRLRQDGLILKSDFLKSLRHLPTGYVKKEYIAILQNYGTHYYTKGSVGGKYEFIYVYKESDLKASGLSDFEQRKCLENEARFELLGADVSIVNARCSNMGKSRTLFTNAAKRSFSFVSGGDPAITASLTINSGKEQFAKWTKSISTNPAILNYKISPISELVGSSVSHGNEKKANLERALLQYLEKYNPSSCTELVCHNGAMQVVNQAKHCLCVCTKGWHGSKCDQSK</sequence>